<dbReference type="PRINTS" id="PR00320">
    <property type="entry name" value="GPROTEINBRPT"/>
</dbReference>
<evidence type="ECO:0000256" key="2">
    <source>
        <dbReference type="ARBA" id="ARBA00022574"/>
    </source>
</evidence>
<gene>
    <name evidence="7" type="ORF">DFH07DRAFT_836486</name>
</gene>
<proteinExistence type="predicted"/>
<dbReference type="InterPro" id="IPR001680">
    <property type="entry name" value="WD40_rpt"/>
</dbReference>
<feature type="compositionally biased region" description="Polar residues" evidence="6">
    <location>
        <begin position="147"/>
        <end position="161"/>
    </location>
</feature>
<protein>
    <submittedName>
        <fullName evidence="7">WD40-repeat-containing domain protein</fullName>
    </submittedName>
</protein>
<evidence type="ECO:0000256" key="5">
    <source>
        <dbReference type="PROSITE-ProRule" id="PRU00221"/>
    </source>
</evidence>
<dbReference type="SMART" id="SM00320">
    <property type="entry name" value="WD40"/>
    <property type="match status" value="3"/>
</dbReference>
<keyword evidence="3" id="KW-0677">Repeat</keyword>
<dbReference type="InterPro" id="IPR020472">
    <property type="entry name" value="WD40_PAC1"/>
</dbReference>
<keyword evidence="4" id="KW-0539">Nucleus</keyword>
<dbReference type="InterPro" id="IPR036322">
    <property type="entry name" value="WD40_repeat_dom_sf"/>
</dbReference>
<dbReference type="EMBL" id="JARJLG010000117">
    <property type="protein sequence ID" value="KAJ7742442.1"/>
    <property type="molecule type" value="Genomic_DNA"/>
</dbReference>
<name>A0AAD7IG94_9AGAR</name>
<dbReference type="InterPro" id="IPR015943">
    <property type="entry name" value="WD40/YVTN_repeat-like_dom_sf"/>
</dbReference>
<feature type="compositionally biased region" description="Basic and acidic residues" evidence="6">
    <location>
        <begin position="64"/>
        <end position="81"/>
    </location>
</feature>
<dbReference type="GO" id="GO:0034511">
    <property type="term" value="F:U3 snoRNA binding"/>
    <property type="evidence" value="ECO:0007669"/>
    <property type="project" value="InterPro"/>
</dbReference>
<evidence type="ECO:0000256" key="3">
    <source>
        <dbReference type="ARBA" id="ARBA00022737"/>
    </source>
</evidence>
<dbReference type="Gene3D" id="2.130.10.10">
    <property type="entry name" value="YVTN repeat-like/Quinoprotein amine dehydrogenase"/>
    <property type="match status" value="1"/>
</dbReference>
<dbReference type="InterPro" id="IPR039241">
    <property type="entry name" value="Rrp9-like"/>
</dbReference>
<reference evidence="7" key="1">
    <citation type="submission" date="2023-03" db="EMBL/GenBank/DDBJ databases">
        <title>Massive genome expansion in bonnet fungi (Mycena s.s.) driven by repeated elements and novel gene families across ecological guilds.</title>
        <authorList>
            <consortium name="Lawrence Berkeley National Laboratory"/>
            <person name="Harder C.B."/>
            <person name="Miyauchi S."/>
            <person name="Viragh M."/>
            <person name="Kuo A."/>
            <person name="Thoen E."/>
            <person name="Andreopoulos B."/>
            <person name="Lu D."/>
            <person name="Skrede I."/>
            <person name="Drula E."/>
            <person name="Henrissat B."/>
            <person name="Morin E."/>
            <person name="Kohler A."/>
            <person name="Barry K."/>
            <person name="LaButti K."/>
            <person name="Morin E."/>
            <person name="Salamov A."/>
            <person name="Lipzen A."/>
            <person name="Mereny Z."/>
            <person name="Hegedus B."/>
            <person name="Baldrian P."/>
            <person name="Stursova M."/>
            <person name="Weitz H."/>
            <person name="Taylor A."/>
            <person name="Grigoriev I.V."/>
            <person name="Nagy L.G."/>
            <person name="Martin F."/>
            <person name="Kauserud H."/>
        </authorList>
    </citation>
    <scope>NUCLEOTIDE SEQUENCE</scope>
    <source>
        <strain evidence="7">CBHHK188m</strain>
    </source>
</reference>
<feature type="region of interest" description="Disordered" evidence="6">
    <location>
        <begin position="1"/>
        <end position="98"/>
    </location>
</feature>
<feature type="repeat" description="WD" evidence="5">
    <location>
        <begin position="450"/>
        <end position="491"/>
    </location>
</feature>
<sequence length="665" mass="72401">MPEDAQPNDLRGRQGHTGAPSVRPTRPIPRSRDYLPSGARALFKRPSDPSYPASPSPAKRRRIDKPPRKESRKEPRKEIVRELPPACRKGAPDSHRQRQQFISREIEYLQETKPGLKVSSYTVGVSTVSFLCLEVDILNCSLAPSAASGSQMQRNGRSQTKVEPPTQYLPAPDPIISTIAGPTRSFKSGILSFEPPLLGSTDVIRERAVIPRPPRAPEANLDDLTPVAELLFGKQGPSKSTKASSSTAVTAISGAKSAAPSSSGAQRVKLLPQSQLQATASTELPLLPRAQSKDKSSIQALSNTSTEPSSTGAISAPPHPSLGFGVLLPGGDHGYEPDGDEFRIPIRLQHDKLRRFLCGTTPAASIVISMYGNIEGVDIASRNHWPIDQGPNPMKGAVEDACLVIDGDRSLTVLGHGRDTHQLSLINNKTTDDAVSAIDLERPKITGKNITGKSAGVSAVASMMQPLTFISGGYDHSIHLWTVKDDLSSATPAALNIKHNSLVQSLLAIRDTSHKLVSAGADCSVHIWDLSSERVVNTLKPSNSVYHVHPTTSPFCTLLEVAHRELQFEVRDHRVIEKNPVQRFGYTCVQVHGRFMKGAALENCFASGDRDGHVRLWDLRNTKTPRAEIECFDGQKIAHLVFQSSRLLACSEYNQIRSIKYDRPL</sequence>
<dbReference type="PANTHER" id="PTHR19865">
    <property type="entry name" value="U3 SMALL NUCLEOLAR RNA INTERACTING PROTEIN 2"/>
    <property type="match status" value="1"/>
</dbReference>
<dbReference type="Proteomes" id="UP001215280">
    <property type="component" value="Unassembled WGS sequence"/>
</dbReference>
<dbReference type="GO" id="GO:0032040">
    <property type="term" value="C:small-subunit processome"/>
    <property type="evidence" value="ECO:0007669"/>
    <property type="project" value="TreeGrafter"/>
</dbReference>
<dbReference type="AlphaFoldDB" id="A0AAD7IG94"/>
<comment type="subcellular location">
    <subcellularLocation>
        <location evidence="1">Nucleus</location>
    </subcellularLocation>
</comment>
<evidence type="ECO:0000313" key="8">
    <source>
        <dbReference type="Proteomes" id="UP001215280"/>
    </source>
</evidence>
<dbReference type="SUPFAM" id="SSF50978">
    <property type="entry name" value="WD40 repeat-like"/>
    <property type="match status" value="1"/>
</dbReference>
<feature type="region of interest" description="Disordered" evidence="6">
    <location>
        <begin position="280"/>
        <end position="330"/>
    </location>
</feature>
<evidence type="ECO:0000256" key="1">
    <source>
        <dbReference type="ARBA" id="ARBA00004123"/>
    </source>
</evidence>
<keyword evidence="8" id="KW-1185">Reference proteome</keyword>
<feature type="compositionally biased region" description="Polar residues" evidence="6">
    <location>
        <begin position="297"/>
        <end position="313"/>
    </location>
</feature>
<dbReference type="PROSITE" id="PS50082">
    <property type="entry name" value="WD_REPEATS_2"/>
    <property type="match status" value="3"/>
</dbReference>
<dbReference type="PANTHER" id="PTHR19865:SF0">
    <property type="entry name" value="U3 SMALL NUCLEOLAR RNA-INTERACTING PROTEIN 2"/>
    <property type="match status" value="1"/>
</dbReference>
<feature type="compositionally biased region" description="Low complexity" evidence="6">
    <location>
        <begin position="48"/>
        <end position="57"/>
    </location>
</feature>
<feature type="repeat" description="WD" evidence="5">
    <location>
        <begin position="496"/>
        <end position="538"/>
    </location>
</feature>
<feature type="repeat" description="WD" evidence="5">
    <location>
        <begin position="605"/>
        <end position="627"/>
    </location>
</feature>
<evidence type="ECO:0000256" key="6">
    <source>
        <dbReference type="SAM" id="MobiDB-lite"/>
    </source>
</evidence>
<organism evidence="7 8">
    <name type="scientific">Mycena maculata</name>
    <dbReference type="NCBI Taxonomy" id="230809"/>
    <lineage>
        <taxon>Eukaryota</taxon>
        <taxon>Fungi</taxon>
        <taxon>Dikarya</taxon>
        <taxon>Basidiomycota</taxon>
        <taxon>Agaricomycotina</taxon>
        <taxon>Agaricomycetes</taxon>
        <taxon>Agaricomycetidae</taxon>
        <taxon>Agaricales</taxon>
        <taxon>Marasmiineae</taxon>
        <taxon>Mycenaceae</taxon>
        <taxon>Mycena</taxon>
    </lineage>
</organism>
<keyword evidence="2 5" id="KW-0853">WD repeat</keyword>
<comment type="caution">
    <text evidence="7">The sequence shown here is derived from an EMBL/GenBank/DDBJ whole genome shotgun (WGS) entry which is preliminary data.</text>
</comment>
<dbReference type="PROSITE" id="PS00678">
    <property type="entry name" value="WD_REPEATS_1"/>
    <property type="match status" value="1"/>
</dbReference>
<dbReference type="InterPro" id="IPR019775">
    <property type="entry name" value="WD40_repeat_CS"/>
</dbReference>
<dbReference type="Pfam" id="PF00400">
    <property type="entry name" value="WD40"/>
    <property type="match status" value="2"/>
</dbReference>
<feature type="region of interest" description="Disordered" evidence="6">
    <location>
        <begin position="147"/>
        <end position="172"/>
    </location>
</feature>
<evidence type="ECO:0000256" key="4">
    <source>
        <dbReference type="ARBA" id="ARBA00023242"/>
    </source>
</evidence>
<evidence type="ECO:0000313" key="7">
    <source>
        <dbReference type="EMBL" id="KAJ7742442.1"/>
    </source>
</evidence>
<accession>A0AAD7IG94</accession>